<feature type="compositionally biased region" description="Low complexity" evidence="2">
    <location>
        <begin position="150"/>
        <end position="163"/>
    </location>
</feature>
<dbReference type="AlphaFoldDB" id="A0AAQ3M3T9"/>
<organism evidence="4 5">
    <name type="scientific">Acrodontium crateriforme</name>
    <dbReference type="NCBI Taxonomy" id="150365"/>
    <lineage>
        <taxon>Eukaryota</taxon>
        <taxon>Fungi</taxon>
        <taxon>Dikarya</taxon>
        <taxon>Ascomycota</taxon>
        <taxon>Pezizomycotina</taxon>
        <taxon>Dothideomycetes</taxon>
        <taxon>Dothideomycetidae</taxon>
        <taxon>Mycosphaerellales</taxon>
        <taxon>Teratosphaeriaceae</taxon>
        <taxon>Acrodontium</taxon>
    </lineage>
</organism>
<feature type="chain" id="PRO_5042994574" evidence="3">
    <location>
        <begin position="26"/>
        <end position="457"/>
    </location>
</feature>
<keyword evidence="5" id="KW-1185">Reference proteome</keyword>
<feature type="region of interest" description="Disordered" evidence="2">
    <location>
        <begin position="93"/>
        <end position="171"/>
    </location>
</feature>
<name>A0AAQ3M3T9_9PEZI</name>
<evidence type="ECO:0000256" key="1">
    <source>
        <dbReference type="ARBA" id="ARBA00022669"/>
    </source>
</evidence>
<feature type="region of interest" description="Disordered" evidence="2">
    <location>
        <begin position="190"/>
        <end position="252"/>
    </location>
</feature>
<evidence type="ECO:0000256" key="2">
    <source>
        <dbReference type="SAM" id="MobiDB-lite"/>
    </source>
</evidence>
<dbReference type="GO" id="GO:0008061">
    <property type="term" value="F:chitin binding"/>
    <property type="evidence" value="ECO:0007669"/>
    <property type="project" value="UniProtKB-KW"/>
</dbReference>
<dbReference type="InterPro" id="IPR036861">
    <property type="entry name" value="Endochitinase-like_sf"/>
</dbReference>
<evidence type="ECO:0000313" key="4">
    <source>
        <dbReference type="EMBL" id="WPH00335.1"/>
    </source>
</evidence>
<dbReference type="Proteomes" id="UP001303373">
    <property type="component" value="Chromosome 4"/>
</dbReference>
<evidence type="ECO:0000256" key="3">
    <source>
        <dbReference type="SAM" id="SignalP"/>
    </source>
</evidence>
<reference evidence="4 5" key="1">
    <citation type="submission" date="2023-11" db="EMBL/GenBank/DDBJ databases">
        <title>An acidophilic fungus is an integral part of prey digestion in a carnivorous sundew plant.</title>
        <authorList>
            <person name="Tsai I.J."/>
        </authorList>
    </citation>
    <scope>NUCLEOTIDE SEQUENCE [LARGE SCALE GENOMIC DNA]</scope>
    <source>
        <strain evidence="4">169a</strain>
    </source>
</reference>
<keyword evidence="1" id="KW-0147">Chitin-binding</keyword>
<feature type="signal peptide" evidence="3">
    <location>
        <begin position="1"/>
        <end position="25"/>
    </location>
</feature>
<feature type="compositionally biased region" description="Polar residues" evidence="2">
    <location>
        <begin position="93"/>
        <end position="107"/>
    </location>
</feature>
<proteinExistence type="predicted"/>
<evidence type="ECO:0000313" key="5">
    <source>
        <dbReference type="Proteomes" id="UP001303373"/>
    </source>
</evidence>
<gene>
    <name evidence="4" type="ORF">R9X50_00316000</name>
</gene>
<keyword evidence="3" id="KW-0732">Signal</keyword>
<protein>
    <submittedName>
        <fullName evidence="4">Uncharacterized protein</fullName>
    </submittedName>
</protein>
<dbReference type="EMBL" id="CP138583">
    <property type="protein sequence ID" value="WPH00335.1"/>
    <property type="molecule type" value="Genomic_DNA"/>
</dbReference>
<feature type="compositionally biased region" description="Low complexity" evidence="2">
    <location>
        <begin position="210"/>
        <end position="223"/>
    </location>
</feature>
<accession>A0AAQ3M3T9</accession>
<sequence length="457" mass="46957">MAMRLRRWTSLGFFGHLLLALSASAAPLQSRQVATNGMLVSTHGNCGQNVGMTCMGSKYGDSCSQWGFCGQGETFSGAGCLHDYGWCQDSGHPSPTRTITVRPSNPNALPVKTSKPPKPPNPSSAQNASTPPPNTSEAAFIQGPVSASDATAALPGTGPAAATSIPLPSQSSGHHPFAVVFNNGMPNPVKDGPGFIAENAGLPGDPSPPSGSSNSSDSGDPGSVQIPGGSTSSDEPPGASGTPPPKVQYKMYTGDGGDGWPTMDQWYSFDAIWEANLFKINTSCQGFNTINNTPAETAAVKAALLAVAESTGVDKRFVLAVMMQESQGCVRVPTTNYGVSNPGLFQSHAGTGSCNNQGQVLHPCPTDQINQMVQDGVGGTPRGAGLEQTIGKAPGTGAAKFYQGARIYNSGSIAQSGDLGQGVATHCYATDVANRLLGWTSKTKNGCTLDSDGGSWE</sequence>
<dbReference type="Gene3D" id="3.30.60.10">
    <property type="entry name" value="Endochitinase-like"/>
    <property type="match status" value="1"/>
</dbReference>